<dbReference type="SUPFAM" id="SSF52540">
    <property type="entry name" value="P-loop containing nucleoside triphosphate hydrolases"/>
    <property type="match status" value="1"/>
</dbReference>
<evidence type="ECO:0000313" key="5">
    <source>
        <dbReference type="EMBL" id="GID63799.1"/>
    </source>
</evidence>
<dbReference type="PRINTS" id="PR00038">
    <property type="entry name" value="HTHLUXR"/>
</dbReference>
<feature type="domain" description="HTH luxR-type" evidence="4">
    <location>
        <begin position="787"/>
        <end position="852"/>
    </location>
</feature>
<comment type="caution">
    <text evidence="5">The sequence shown here is derived from an EMBL/GenBank/DDBJ whole genome shotgun (WGS) entry which is preliminary data.</text>
</comment>
<gene>
    <name evidence="5" type="ORF">Acy02nite_16800</name>
</gene>
<dbReference type="PROSITE" id="PS00622">
    <property type="entry name" value="HTH_LUXR_1"/>
    <property type="match status" value="1"/>
</dbReference>
<evidence type="ECO:0000313" key="6">
    <source>
        <dbReference type="Proteomes" id="UP000619479"/>
    </source>
</evidence>
<keyword evidence="1" id="KW-0805">Transcription regulation</keyword>
<dbReference type="RefSeq" id="WP_203739232.1">
    <property type="nucleotide sequence ID" value="NZ_BAAAUC010000027.1"/>
</dbReference>
<dbReference type="InterPro" id="IPR041664">
    <property type="entry name" value="AAA_16"/>
</dbReference>
<proteinExistence type="predicted"/>
<keyword evidence="6" id="KW-1185">Reference proteome</keyword>
<dbReference type="PROSITE" id="PS50043">
    <property type="entry name" value="HTH_LUXR_2"/>
    <property type="match status" value="1"/>
</dbReference>
<protein>
    <submittedName>
        <fullName evidence="5">Helix-turn-helix transcriptional regulator</fullName>
    </submittedName>
</protein>
<dbReference type="Proteomes" id="UP000619479">
    <property type="component" value="Unassembled WGS sequence"/>
</dbReference>
<name>A0A919M5X2_9ACTN</name>
<reference evidence="5" key="1">
    <citation type="submission" date="2021-01" db="EMBL/GenBank/DDBJ databases">
        <title>Whole genome shotgun sequence of Actinoplanes cyaneus NBRC 14990.</title>
        <authorList>
            <person name="Komaki H."/>
            <person name="Tamura T."/>
        </authorList>
    </citation>
    <scope>NUCLEOTIDE SEQUENCE</scope>
    <source>
        <strain evidence="5">NBRC 14990</strain>
    </source>
</reference>
<dbReference type="Pfam" id="PF00196">
    <property type="entry name" value="GerE"/>
    <property type="match status" value="1"/>
</dbReference>
<dbReference type="InterPro" id="IPR027417">
    <property type="entry name" value="P-loop_NTPase"/>
</dbReference>
<evidence type="ECO:0000256" key="1">
    <source>
        <dbReference type="ARBA" id="ARBA00023015"/>
    </source>
</evidence>
<sequence>MRTLIGRDAELAHLRDLVRGAPAAATMLVVTGDRGCGKSSLLAAATRMARQTGGRRVLTLQGSPDRRRPLRQLLLGAGHDPAIADHDQAHLRVRSVIADLATTAPVLLVADDLHELDEPTSHLLVDLASVRGVTVLGASRSPSGGETLELLPLGREDAVRLLAEQAGNLTPGTRAEILHRAAGNPAALLELSGDAPPGGLLAEFRAALDPLPGATRTLLLRAASMLPTDPALIFTGPGDGWEPACAAGLVTFTGDGVAFTHPLVAEAVYRAAPAHLRRRTHQQLAVALSAYPEHQALQLAAADPGPDERTAAALEAAATIFRSRGDLFRATVAMQQATQRSGSRPSAARRLTRAITDARDLRDTAWVAELLARIWHLTDDPDVLAEAVRPAASAMVWAGRHHEAYGMIIAAHRAGPMTDPHQALNLAVNAAMLAWLTGAEEHRLALVPLLEAADPATDQVAAALVRTVLDLSRHPGRQLCDSVSIPPPGTPLTPQGRTRLARLGMIAWIEDRSAIAVRALRLGLTGELAERTPSPSFGLLLALVHSLIDVGEWDLAAEYAGTDLVDPLPTLRTGLAALRALVHARRGEHERALTLARETWARFDARSNLPAHMRLLHAAGLASIGAGDHDTGYRYLRSMFDVDGCPAHPYLSPRAIADLAGAAVRCDRAEDARTVLDEVRHAQGSRPSARMTILLHLAEALLGAEQDAEQHFRRATGDPAGPEWPYEHALAHLHHGVWLRRNRGPREAREALARAERIFTELGAVNLAEIAARESTVGTGSRQPGGQPLPVGALTSQEQQVAALAVQGLSNRAIAEQLFISARTVSTHLSRIYRKVGIASRHELTAAPLGGTANR</sequence>
<evidence type="ECO:0000256" key="3">
    <source>
        <dbReference type="ARBA" id="ARBA00023163"/>
    </source>
</evidence>
<dbReference type="InterPro" id="IPR000792">
    <property type="entry name" value="Tscrpt_reg_LuxR_C"/>
</dbReference>
<dbReference type="InterPro" id="IPR016032">
    <property type="entry name" value="Sig_transdc_resp-reg_C-effctor"/>
</dbReference>
<keyword evidence="3" id="KW-0804">Transcription</keyword>
<keyword evidence="2" id="KW-0238">DNA-binding</keyword>
<dbReference type="PANTHER" id="PTHR44688:SF16">
    <property type="entry name" value="DNA-BINDING TRANSCRIPTIONAL ACTIVATOR DEVR_DOSR"/>
    <property type="match status" value="1"/>
</dbReference>
<dbReference type="InterPro" id="IPR036388">
    <property type="entry name" value="WH-like_DNA-bd_sf"/>
</dbReference>
<dbReference type="Pfam" id="PF13191">
    <property type="entry name" value="AAA_16"/>
    <property type="match status" value="1"/>
</dbReference>
<accession>A0A919M5X2</accession>
<dbReference type="SUPFAM" id="SSF46894">
    <property type="entry name" value="C-terminal effector domain of the bipartite response regulators"/>
    <property type="match status" value="1"/>
</dbReference>
<dbReference type="Gene3D" id="3.40.50.300">
    <property type="entry name" value="P-loop containing nucleotide triphosphate hydrolases"/>
    <property type="match status" value="1"/>
</dbReference>
<dbReference type="GO" id="GO:0006355">
    <property type="term" value="P:regulation of DNA-templated transcription"/>
    <property type="evidence" value="ECO:0007669"/>
    <property type="project" value="InterPro"/>
</dbReference>
<dbReference type="PANTHER" id="PTHR44688">
    <property type="entry name" value="DNA-BINDING TRANSCRIPTIONAL ACTIVATOR DEVR_DOSR"/>
    <property type="match status" value="1"/>
</dbReference>
<dbReference type="EMBL" id="BOMH01000013">
    <property type="protein sequence ID" value="GID63799.1"/>
    <property type="molecule type" value="Genomic_DNA"/>
</dbReference>
<dbReference type="AlphaFoldDB" id="A0A919M5X2"/>
<dbReference type="Gene3D" id="1.10.10.10">
    <property type="entry name" value="Winged helix-like DNA-binding domain superfamily/Winged helix DNA-binding domain"/>
    <property type="match status" value="1"/>
</dbReference>
<dbReference type="GO" id="GO:0003677">
    <property type="term" value="F:DNA binding"/>
    <property type="evidence" value="ECO:0007669"/>
    <property type="project" value="UniProtKB-KW"/>
</dbReference>
<organism evidence="5 6">
    <name type="scientific">Actinoplanes cyaneus</name>
    <dbReference type="NCBI Taxonomy" id="52696"/>
    <lineage>
        <taxon>Bacteria</taxon>
        <taxon>Bacillati</taxon>
        <taxon>Actinomycetota</taxon>
        <taxon>Actinomycetes</taxon>
        <taxon>Micromonosporales</taxon>
        <taxon>Micromonosporaceae</taxon>
        <taxon>Actinoplanes</taxon>
    </lineage>
</organism>
<dbReference type="SMART" id="SM00421">
    <property type="entry name" value="HTH_LUXR"/>
    <property type="match status" value="1"/>
</dbReference>
<evidence type="ECO:0000259" key="4">
    <source>
        <dbReference type="PROSITE" id="PS50043"/>
    </source>
</evidence>
<evidence type="ECO:0000256" key="2">
    <source>
        <dbReference type="ARBA" id="ARBA00023125"/>
    </source>
</evidence>
<dbReference type="CDD" id="cd06170">
    <property type="entry name" value="LuxR_C_like"/>
    <property type="match status" value="1"/>
</dbReference>